<evidence type="ECO:0000256" key="9">
    <source>
        <dbReference type="ARBA" id="ARBA00022977"/>
    </source>
</evidence>
<dbReference type="InParanoid" id="A0A3N1HTK3"/>
<evidence type="ECO:0000256" key="5">
    <source>
        <dbReference type="ARBA" id="ARBA00022679"/>
    </source>
</evidence>
<dbReference type="FunFam" id="3.40.1190.20:FF:000003">
    <property type="entry name" value="Phosphomethylpyrimidine kinase ThiD"/>
    <property type="match status" value="1"/>
</dbReference>
<feature type="compositionally biased region" description="Basic residues" evidence="10">
    <location>
        <begin position="261"/>
        <end position="273"/>
    </location>
</feature>
<evidence type="ECO:0000256" key="10">
    <source>
        <dbReference type="SAM" id="MobiDB-lite"/>
    </source>
</evidence>
<proteinExistence type="predicted"/>
<evidence type="ECO:0000259" key="11">
    <source>
        <dbReference type="Pfam" id="PF08543"/>
    </source>
</evidence>
<comment type="catalytic activity">
    <reaction evidence="1">
        <text>4-amino-5-hydroxymethyl-2-methylpyrimidine + ATP = 4-amino-2-methyl-5-(phosphooxymethyl)pyrimidine + ADP + H(+)</text>
        <dbReference type="Rhea" id="RHEA:23096"/>
        <dbReference type="ChEBI" id="CHEBI:15378"/>
        <dbReference type="ChEBI" id="CHEBI:16892"/>
        <dbReference type="ChEBI" id="CHEBI:30616"/>
        <dbReference type="ChEBI" id="CHEBI:58354"/>
        <dbReference type="ChEBI" id="CHEBI:456216"/>
        <dbReference type="EC" id="2.7.1.49"/>
    </reaction>
</comment>
<sequence>MSVVALSVAGSDPSGGAGVQADLATFGALSAFGTAVLTALTAQSTAGVAGVHGVPPAFVAQQLEVLLDDVEVDAAKTGMLGEAAVVEAVVEVLQRRPLPHLVVDPVMVATSGDRLLADDAVAAVRDRLVPLADLLTPNLPEAAVLLGGEEAADVDGMREQALALRALGARAVLLKGGHLPAGPDGGGDVVDVLATEDGLEVLTSPRLRSRSTHGTGCVLSAACAALRPRRDGWSATVRDARQHLARAIAEGERLGVGRAARSGRGHGPVHHHAGWWDAGTGAPLGSRVGP</sequence>
<dbReference type="NCBIfam" id="TIGR00097">
    <property type="entry name" value="HMP-P_kinase"/>
    <property type="match status" value="1"/>
</dbReference>
<evidence type="ECO:0000313" key="12">
    <source>
        <dbReference type="EMBL" id="ROP45854.1"/>
    </source>
</evidence>
<comment type="catalytic activity">
    <reaction evidence="2">
        <text>4-amino-2-methyl-5-(phosphooxymethyl)pyrimidine + ATP = 4-amino-2-methyl-5-(diphosphooxymethyl)pyrimidine + ADP</text>
        <dbReference type="Rhea" id="RHEA:19893"/>
        <dbReference type="ChEBI" id="CHEBI:30616"/>
        <dbReference type="ChEBI" id="CHEBI:57841"/>
        <dbReference type="ChEBI" id="CHEBI:58354"/>
        <dbReference type="ChEBI" id="CHEBI:456216"/>
        <dbReference type="EC" id="2.7.4.7"/>
    </reaction>
</comment>
<dbReference type="Pfam" id="PF08543">
    <property type="entry name" value="Phos_pyr_kin"/>
    <property type="match status" value="1"/>
</dbReference>
<keyword evidence="9" id="KW-0784">Thiamine biosynthesis</keyword>
<feature type="region of interest" description="Disordered" evidence="10">
    <location>
        <begin position="260"/>
        <end position="290"/>
    </location>
</feature>
<evidence type="ECO:0000256" key="8">
    <source>
        <dbReference type="ARBA" id="ARBA00022840"/>
    </source>
</evidence>
<dbReference type="Gene3D" id="3.40.1190.20">
    <property type="match status" value="1"/>
</dbReference>
<dbReference type="EMBL" id="RJKN01000001">
    <property type="protein sequence ID" value="ROP45854.1"/>
    <property type="molecule type" value="Genomic_DNA"/>
</dbReference>
<dbReference type="PANTHER" id="PTHR20858">
    <property type="entry name" value="PHOSPHOMETHYLPYRIMIDINE KINASE"/>
    <property type="match status" value="1"/>
</dbReference>
<accession>A0A3N1HTK3</accession>
<dbReference type="InterPro" id="IPR013749">
    <property type="entry name" value="PM/HMP-P_kinase-1"/>
</dbReference>
<dbReference type="GO" id="GO:0005829">
    <property type="term" value="C:cytosol"/>
    <property type="evidence" value="ECO:0007669"/>
    <property type="project" value="TreeGrafter"/>
</dbReference>
<gene>
    <name evidence="12" type="ORF">EDC03_0464</name>
</gene>
<dbReference type="GO" id="GO:0008972">
    <property type="term" value="F:phosphomethylpyrimidine kinase activity"/>
    <property type="evidence" value="ECO:0007669"/>
    <property type="project" value="UniProtKB-EC"/>
</dbReference>
<evidence type="ECO:0000256" key="6">
    <source>
        <dbReference type="ARBA" id="ARBA00022741"/>
    </source>
</evidence>
<comment type="function">
    <text evidence="3">Catalyzes the phosphorylation of hydroxymethylpyrimidine phosphate (HMP-P) to HMP-PP, and of HMP to HMP-P.</text>
</comment>
<keyword evidence="6" id="KW-0547">Nucleotide-binding</keyword>
<dbReference type="InterPro" id="IPR004399">
    <property type="entry name" value="HMP/HMP-P_kinase_dom"/>
</dbReference>
<dbReference type="InterPro" id="IPR029056">
    <property type="entry name" value="Ribokinase-like"/>
</dbReference>
<dbReference type="RefSeq" id="WP_123378541.1">
    <property type="nucleotide sequence ID" value="NZ_RJKN01000001.1"/>
</dbReference>
<comment type="pathway">
    <text evidence="4">Cofactor biosynthesis; thiamine diphosphate biosynthesis; 4-amino-2-methyl-5-diphosphomethylpyrimidine from 5-amino-1-(5-phospho-D-ribosyl)imidazole: step 3/3.</text>
</comment>
<evidence type="ECO:0000313" key="13">
    <source>
        <dbReference type="Proteomes" id="UP000276232"/>
    </source>
</evidence>
<keyword evidence="5" id="KW-0808">Transferase</keyword>
<dbReference type="GO" id="GO:0008902">
    <property type="term" value="F:hydroxymethylpyrimidine kinase activity"/>
    <property type="evidence" value="ECO:0007669"/>
    <property type="project" value="UniProtKB-EC"/>
</dbReference>
<evidence type="ECO:0000256" key="4">
    <source>
        <dbReference type="ARBA" id="ARBA00004769"/>
    </source>
</evidence>
<dbReference type="FunCoup" id="A0A3N1HTK3">
    <property type="interactions" value="154"/>
</dbReference>
<dbReference type="UniPathway" id="UPA00060">
    <property type="reaction ID" value="UER00138"/>
</dbReference>
<evidence type="ECO:0000256" key="7">
    <source>
        <dbReference type="ARBA" id="ARBA00022777"/>
    </source>
</evidence>
<protein>
    <submittedName>
        <fullName evidence="12">Hydroxymethylpyrimidine kinase /phosphomethylpyrimidine kinase</fullName>
    </submittedName>
</protein>
<feature type="domain" description="Pyridoxamine kinase/Phosphomethylpyrimidine kinase" evidence="11">
    <location>
        <begin position="12"/>
        <end position="257"/>
    </location>
</feature>
<dbReference type="GO" id="GO:0009229">
    <property type="term" value="P:thiamine diphosphate biosynthetic process"/>
    <property type="evidence" value="ECO:0007669"/>
    <property type="project" value="UniProtKB-UniPathway"/>
</dbReference>
<dbReference type="OrthoDB" id="34166at2"/>
<comment type="caution">
    <text evidence="12">The sequence shown here is derived from an EMBL/GenBank/DDBJ whole genome shotgun (WGS) entry which is preliminary data.</text>
</comment>
<dbReference type="GO" id="GO:0009228">
    <property type="term" value="P:thiamine biosynthetic process"/>
    <property type="evidence" value="ECO:0007669"/>
    <property type="project" value="UniProtKB-KW"/>
</dbReference>
<dbReference type="CDD" id="cd01169">
    <property type="entry name" value="HMPP_kinase"/>
    <property type="match status" value="1"/>
</dbReference>
<keyword evidence="8" id="KW-0067">ATP-binding</keyword>
<evidence type="ECO:0000256" key="1">
    <source>
        <dbReference type="ARBA" id="ARBA00000151"/>
    </source>
</evidence>
<keyword evidence="13" id="KW-1185">Reference proteome</keyword>
<name>A0A3N1HTK3_9ACTN</name>
<dbReference type="PANTHER" id="PTHR20858:SF17">
    <property type="entry name" value="HYDROXYMETHYLPYRIMIDINE_PHOSPHOMETHYLPYRIMIDINE KINASE THI20-RELATED"/>
    <property type="match status" value="1"/>
</dbReference>
<keyword evidence="7 12" id="KW-0418">Kinase</keyword>
<dbReference type="Proteomes" id="UP000276232">
    <property type="component" value="Unassembled WGS sequence"/>
</dbReference>
<reference evidence="12 13" key="1">
    <citation type="journal article" date="2015" name="Stand. Genomic Sci.">
        <title>Genomic Encyclopedia of Bacterial and Archaeal Type Strains, Phase III: the genomes of soil and plant-associated and newly described type strains.</title>
        <authorList>
            <person name="Whitman W.B."/>
            <person name="Woyke T."/>
            <person name="Klenk H.P."/>
            <person name="Zhou Y."/>
            <person name="Lilburn T.G."/>
            <person name="Beck B.J."/>
            <person name="De Vos P."/>
            <person name="Vandamme P."/>
            <person name="Eisen J.A."/>
            <person name="Garrity G."/>
            <person name="Hugenholtz P."/>
            <person name="Kyrpides N.C."/>
        </authorList>
    </citation>
    <scope>NUCLEOTIDE SEQUENCE [LARGE SCALE GENOMIC DNA]</scope>
    <source>
        <strain evidence="12 13">CECT 7306</strain>
    </source>
</reference>
<organism evidence="12 13">
    <name type="scientific">Pseudokineococcus lusitanus</name>
    <dbReference type="NCBI Taxonomy" id="763993"/>
    <lineage>
        <taxon>Bacteria</taxon>
        <taxon>Bacillati</taxon>
        <taxon>Actinomycetota</taxon>
        <taxon>Actinomycetes</taxon>
        <taxon>Kineosporiales</taxon>
        <taxon>Kineosporiaceae</taxon>
        <taxon>Pseudokineococcus</taxon>
    </lineage>
</organism>
<evidence type="ECO:0000256" key="2">
    <source>
        <dbReference type="ARBA" id="ARBA00000565"/>
    </source>
</evidence>
<evidence type="ECO:0000256" key="3">
    <source>
        <dbReference type="ARBA" id="ARBA00003848"/>
    </source>
</evidence>
<dbReference type="GO" id="GO:0005524">
    <property type="term" value="F:ATP binding"/>
    <property type="evidence" value="ECO:0007669"/>
    <property type="project" value="UniProtKB-KW"/>
</dbReference>
<dbReference type="AlphaFoldDB" id="A0A3N1HTK3"/>
<dbReference type="SUPFAM" id="SSF53613">
    <property type="entry name" value="Ribokinase-like"/>
    <property type="match status" value="1"/>
</dbReference>